<evidence type="ECO:0000313" key="3">
    <source>
        <dbReference type="Proteomes" id="UP000537161"/>
    </source>
</evidence>
<keyword evidence="3" id="KW-1185">Reference proteome</keyword>
<sequence length="193" mass="20066">MFHRRKLLMAGIAALAVPGIAHADSVSQQIDIDATVDGACGMGTPVSDEIDVGDLSGPDGTLDGSLTGAMVQGNSTIIADAWCNTSHKLTMTATPMELQNLPAYAQPAYMARKVTYDATLIGWSSPLGVRPHNGGDLAFLPPVAGAHAAPAPGLELQISALETLNQNNVEQSDLMLEVGEYRGTVTITLATNP</sequence>
<proteinExistence type="predicted"/>
<comment type="caution">
    <text evidence="2">The sequence shown here is derived from an EMBL/GenBank/DDBJ whole genome shotgun (WGS) entry which is preliminary data.</text>
</comment>
<reference evidence="2 3" key="1">
    <citation type="submission" date="2020-08" db="EMBL/GenBank/DDBJ databases">
        <title>Genomic Encyclopedia of Type Strains, Phase IV (KMG-IV): sequencing the most valuable type-strain genomes for metagenomic binning, comparative biology and taxonomic classification.</title>
        <authorList>
            <person name="Goeker M."/>
        </authorList>
    </citation>
    <scope>NUCLEOTIDE SEQUENCE [LARGE SCALE GENOMIC DNA]</scope>
    <source>
        <strain evidence="2 3">DSM 27163</strain>
    </source>
</reference>
<evidence type="ECO:0008006" key="4">
    <source>
        <dbReference type="Google" id="ProtNLM"/>
    </source>
</evidence>
<feature type="signal peptide" evidence="1">
    <location>
        <begin position="1"/>
        <end position="23"/>
    </location>
</feature>
<gene>
    <name evidence="2" type="ORF">FHR21_001460</name>
</gene>
<evidence type="ECO:0000313" key="2">
    <source>
        <dbReference type="EMBL" id="MBB5706116.1"/>
    </source>
</evidence>
<dbReference type="EMBL" id="JACIJH010000003">
    <property type="protein sequence ID" value="MBB5706116.1"/>
    <property type="molecule type" value="Genomic_DNA"/>
</dbReference>
<keyword evidence="1" id="KW-0732">Signal</keyword>
<name>A0A7W9B533_9SPHN</name>
<dbReference type="AlphaFoldDB" id="A0A7W9B533"/>
<accession>A0A7W9B533</accession>
<protein>
    <recommendedName>
        <fullName evidence="4">Secreted protein</fullName>
    </recommendedName>
</protein>
<feature type="chain" id="PRO_5031046141" description="Secreted protein" evidence="1">
    <location>
        <begin position="24"/>
        <end position="193"/>
    </location>
</feature>
<organism evidence="2 3">
    <name type="scientific">Sphingopyxis panaciterrulae</name>
    <dbReference type="NCBI Taxonomy" id="462372"/>
    <lineage>
        <taxon>Bacteria</taxon>
        <taxon>Pseudomonadati</taxon>
        <taxon>Pseudomonadota</taxon>
        <taxon>Alphaproteobacteria</taxon>
        <taxon>Sphingomonadales</taxon>
        <taxon>Sphingomonadaceae</taxon>
        <taxon>Sphingopyxis</taxon>
    </lineage>
</organism>
<evidence type="ECO:0000256" key="1">
    <source>
        <dbReference type="SAM" id="SignalP"/>
    </source>
</evidence>
<dbReference type="RefSeq" id="WP_184096758.1">
    <property type="nucleotide sequence ID" value="NZ_JACIJH010000003.1"/>
</dbReference>
<dbReference type="Proteomes" id="UP000537161">
    <property type="component" value="Unassembled WGS sequence"/>
</dbReference>